<keyword evidence="4" id="KW-1185">Reference proteome</keyword>
<comment type="caution">
    <text evidence="3">The sequence shown here is derived from an EMBL/GenBank/DDBJ whole genome shotgun (WGS) entry which is preliminary data.</text>
</comment>
<name>A0A1M2UYE5_MARNT</name>
<dbReference type="EMBL" id="MPKY01000001">
    <property type="protein sequence ID" value="OJT00349.1"/>
    <property type="molecule type" value="Genomic_DNA"/>
</dbReference>
<gene>
    <name evidence="3" type="ORF">BEE62_09835</name>
</gene>
<proteinExistence type="predicted"/>
<protein>
    <submittedName>
        <fullName evidence="3">Uncharacterized protein</fullName>
    </submittedName>
</protein>
<evidence type="ECO:0000313" key="3">
    <source>
        <dbReference type="EMBL" id="OJT00349.1"/>
    </source>
</evidence>
<keyword evidence="2" id="KW-0732">Signal</keyword>
<dbReference type="AlphaFoldDB" id="A0A1M2UYE5"/>
<sequence>MTTTFKIAMCVLLAMAVTVSAQAQDWSRDGVLSFDTRKVLGKLESALKVHDEIPTLEESRLIGRDQKSAGRELEKIIRESMELFESESINGLRTQYRRLEERIATEKDNITRFRKERVLASRDDRSLRTKLMPGDTLKSFVAVTKADFDMLIEAAENNIEGYEEEKARTITDMSNALGAIGVELSGDQLEALMSSVTGDDVVSMSVVFNAIKDMTTQLAELTQESGEDLAYAKKYYGMVVILHRIIGTMQEQFVAEIDDRYLPKLQEYRGTANSNIKESRALLAAGANAETMRSNIRSNEMTIQVINLYEKMLKGQRAKVNEALKVTEKEIRVANNTYNTVSLSSAVVSMIRQGANTFEQLISLQMPDVQEFQNEQVREEFRNLTARMGL</sequence>
<organism evidence="3 4">
    <name type="scientific">Marinobacter nauticus</name>
    <name type="common">Marinobacter hydrocarbonoclasticus</name>
    <name type="synonym">Marinobacter aquaeolei</name>
    <dbReference type="NCBI Taxonomy" id="2743"/>
    <lineage>
        <taxon>Bacteria</taxon>
        <taxon>Pseudomonadati</taxon>
        <taxon>Pseudomonadota</taxon>
        <taxon>Gammaproteobacteria</taxon>
        <taxon>Pseudomonadales</taxon>
        <taxon>Marinobacteraceae</taxon>
        <taxon>Marinobacter</taxon>
    </lineage>
</organism>
<dbReference type="OrthoDB" id="257356at2"/>
<reference evidence="3" key="1">
    <citation type="submission" date="2016-11" db="EMBL/GenBank/DDBJ databases">
        <title>Draft Genome Sequence of Marinobacter hydrocarbonoclasticus strain STW2, a polyaromatic aromatic hydrocarbon degrading and denitrifying bacterium from rhizosphere of Seagrass Enhalus acodoides.</title>
        <authorList>
            <person name="Ling J."/>
            <person name="Dong J."/>
        </authorList>
    </citation>
    <scope>NUCLEOTIDE SEQUENCE [LARGE SCALE GENOMIC DNA]</scope>
    <source>
        <strain evidence="3">STW2</strain>
    </source>
</reference>
<evidence type="ECO:0000256" key="1">
    <source>
        <dbReference type="SAM" id="Coils"/>
    </source>
</evidence>
<evidence type="ECO:0000256" key="2">
    <source>
        <dbReference type="SAM" id="SignalP"/>
    </source>
</evidence>
<dbReference type="RefSeq" id="WP_072677239.1">
    <property type="nucleotide sequence ID" value="NZ_MPKY01000001.1"/>
</dbReference>
<keyword evidence="1" id="KW-0175">Coiled coil</keyword>
<feature type="coiled-coil region" evidence="1">
    <location>
        <begin position="89"/>
        <end position="116"/>
    </location>
</feature>
<feature type="chain" id="PRO_5013267948" evidence="2">
    <location>
        <begin position="24"/>
        <end position="390"/>
    </location>
</feature>
<feature type="signal peptide" evidence="2">
    <location>
        <begin position="1"/>
        <end position="23"/>
    </location>
</feature>
<feature type="coiled-coil region" evidence="1">
    <location>
        <begin position="145"/>
        <end position="172"/>
    </location>
</feature>
<evidence type="ECO:0000313" key="4">
    <source>
        <dbReference type="Proteomes" id="UP000183986"/>
    </source>
</evidence>
<dbReference type="Proteomes" id="UP000183986">
    <property type="component" value="Unassembled WGS sequence"/>
</dbReference>
<accession>A0A1M2UYE5</accession>